<evidence type="ECO:0000256" key="4">
    <source>
        <dbReference type="ARBA" id="ARBA00022692"/>
    </source>
</evidence>
<dbReference type="CDD" id="cd12914">
    <property type="entry name" value="PDC1_DGC_like"/>
    <property type="match status" value="1"/>
</dbReference>
<dbReference type="PROSITE" id="PS50887">
    <property type="entry name" value="GGDEF"/>
    <property type="match status" value="1"/>
</dbReference>
<comment type="subcellular location">
    <subcellularLocation>
        <location evidence="1">Cell membrane</location>
        <topology evidence="1">Multi-pass membrane protein</topology>
    </subcellularLocation>
</comment>
<reference evidence="10" key="1">
    <citation type="submission" date="2023-03" db="EMBL/GenBank/DDBJ databases">
        <title>Synergistic degradation of erythromycin by symbiotic bacteria Ery-6A and Ery-6B and application in simulated water remediation.</title>
        <authorList>
            <person name="Xu S."/>
        </authorList>
    </citation>
    <scope>NUCLEOTIDE SEQUENCE</scope>
    <source>
        <strain evidence="10">Ery-6A</strain>
    </source>
</reference>
<keyword evidence="5 8" id="KW-1133">Transmembrane helix</keyword>
<sequence>MTPPFQDERHQRPLQRLIGRPFLAAALSLGLLTFLLVATNAWLAWRAHADAWSQAAKTSRNLGHSVAHQLDSVFSEVGRVLNTIEYIIEQADMEPAALESLQPLMVNHLGNADYLHGIFVYDANGNWLVHTQATQPPNANNSDREYFISHRESPSKKVLISKPLQSRSTDEWIIPVSKRLNDANGRFAGVVLATIRVRYLLNLLDGFDIGEQGAISLSLADGILVVRRPYSVEDLGRTIPNNPLLDTAKNERAGMLLLASPFDGIRRLVIFEHLGNNPLFVTVALSEEEILSHWRSATQVQAICLLILITVIALSGSYVFRSMKVRRDADRALHNAHEQIMRKNQQLAELADQDGLTGIFNRRAFDLRLAEIFGQSRRYQRKLSTIIFDVDHFKNYNDIYGHLAGDDCLRQVASALAGAMRRPGDILARYGGEEFVAILPDTDGQGALEVANSARERIESLMLVHEGSDIGKVTVSCGVATADWNDTNLTAEKLIDLSDQALYAAKRLGRNMCILSASGRAGGDQ</sequence>
<gene>
    <name evidence="10" type="ORF">PYR84_27110</name>
</gene>
<dbReference type="GO" id="GO:0052621">
    <property type="term" value="F:diguanylate cyclase activity"/>
    <property type="evidence" value="ECO:0007669"/>
    <property type="project" value="UniProtKB-EC"/>
</dbReference>
<feature type="transmembrane region" description="Helical" evidence="8">
    <location>
        <begin position="21"/>
        <end position="45"/>
    </location>
</feature>
<evidence type="ECO:0000256" key="6">
    <source>
        <dbReference type="ARBA" id="ARBA00023136"/>
    </source>
</evidence>
<dbReference type="GO" id="GO:0005886">
    <property type="term" value="C:plasma membrane"/>
    <property type="evidence" value="ECO:0007669"/>
    <property type="project" value="UniProtKB-SubCell"/>
</dbReference>
<dbReference type="Proteomes" id="UP001219066">
    <property type="component" value="Chromosome"/>
</dbReference>
<accession>A0AAX3SKS2</accession>
<dbReference type="InterPro" id="IPR029151">
    <property type="entry name" value="Sensor-like_sf"/>
</dbReference>
<dbReference type="CDD" id="cd01949">
    <property type="entry name" value="GGDEF"/>
    <property type="match status" value="1"/>
</dbReference>
<dbReference type="SUPFAM" id="SSF55073">
    <property type="entry name" value="Nucleotide cyclase"/>
    <property type="match status" value="1"/>
</dbReference>
<keyword evidence="6 8" id="KW-0472">Membrane</keyword>
<name>A0AAX3SKS2_9BURK</name>
<dbReference type="Gene3D" id="3.30.450.20">
    <property type="entry name" value="PAS domain"/>
    <property type="match status" value="2"/>
</dbReference>
<evidence type="ECO:0000256" key="2">
    <source>
        <dbReference type="ARBA" id="ARBA00012528"/>
    </source>
</evidence>
<evidence type="ECO:0000313" key="10">
    <source>
        <dbReference type="EMBL" id="WFF80565.1"/>
    </source>
</evidence>
<dbReference type="Pfam" id="PF00990">
    <property type="entry name" value="GGDEF"/>
    <property type="match status" value="1"/>
</dbReference>
<dbReference type="FunFam" id="3.30.70.270:FF:000001">
    <property type="entry name" value="Diguanylate cyclase domain protein"/>
    <property type="match status" value="1"/>
</dbReference>
<dbReference type="InterPro" id="IPR050469">
    <property type="entry name" value="Diguanylate_Cyclase"/>
</dbReference>
<dbReference type="Gene3D" id="3.30.70.270">
    <property type="match status" value="1"/>
</dbReference>
<proteinExistence type="predicted"/>
<dbReference type="InterPro" id="IPR033479">
    <property type="entry name" value="dCache_1"/>
</dbReference>
<evidence type="ECO:0000256" key="8">
    <source>
        <dbReference type="SAM" id="Phobius"/>
    </source>
</evidence>
<comment type="catalytic activity">
    <reaction evidence="7">
        <text>2 GTP = 3',3'-c-di-GMP + 2 diphosphate</text>
        <dbReference type="Rhea" id="RHEA:24898"/>
        <dbReference type="ChEBI" id="CHEBI:33019"/>
        <dbReference type="ChEBI" id="CHEBI:37565"/>
        <dbReference type="ChEBI" id="CHEBI:58805"/>
        <dbReference type="EC" id="2.7.7.65"/>
    </reaction>
</comment>
<dbReference type="InterPro" id="IPR043128">
    <property type="entry name" value="Rev_trsase/Diguanyl_cyclase"/>
</dbReference>
<dbReference type="EC" id="2.7.7.65" evidence="2"/>
<evidence type="ECO:0000256" key="1">
    <source>
        <dbReference type="ARBA" id="ARBA00004651"/>
    </source>
</evidence>
<dbReference type="AlphaFoldDB" id="A0AAX3SKS2"/>
<dbReference type="InterPro" id="IPR000160">
    <property type="entry name" value="GGDEF_dom"/>
</dbReference>
<dbReference type="PANTHER" id="PTHR45138:SF9">
    <property type="entry name" value="DIGUANYLATE CYCLASE DGCM-RELATED"/>
    <property type="match status" value="1"/>
</dbReference>
<evidence type="ECO:0000256" key="3">
    <source>
        <dbReference type="ARBA" id="ARBA00022475"/>
    </source>
</evidence>
<dbReference type="CDD" id="cd12915">
    <property type="entry name" value="PDC2_DGC_like"/>
    <property type="match status" value="1"/>
</dbReference>
<dbReference type="GO" id="GO:1902201">
    <property type="term" value="P:negative regulation of bacterial-type flagellum-dependent cell motility"/>
    <property type="evidence" value="ECO:0007669"/>
    <property type="project" value="TreeGrafter"/>
</dbReference>
<dbReference type="Pfam" id="PF02743">
    <property type="entry name" value="dCache_1"/>
    <property type="match status" value="1"/>
</dbReference>
<evidence type="ECO:0000259" key="9">
    <source>
        <dbReference type="PROSITE" id="PS50887"/>
    </source>
</evidence>
<organism evidence="10 11">
    <name type="scientific">Delftia tsuruhatensis</name>
    <dbReference type="NCBI Taxonomy" id="180282"/>
    <lineage>
        <taxon>Bacteria</taxon>
        <taxon>Pseudomonadati</taxon>
        <taxon>Pseudomonadota</taxon>
        <taxon>Betaproteobacteria</taxon>
        <taxon>Burkholderiales</taxon>
        <taxon>Comamonadaceae</taxon>
        <taxon>Delftia</taxon>
    </lineage>
</organism>
<dbReference type="NCBIfam" id="TIGR00254">
    <property type="entry name" value="GGDEF"/>
    <property type="match status" value="1"/>
</dbReference>
<dbReference type="EMBL" id="CP120956">
    <property type="protein sequence ID" value="WFF80565.1"/>
    <property type="molecule type" value="Genomic_DNA"/>
</dbReference>
<keyword evidence="10" id="KW-0808">Transferase</keyword>
<dbReference type="GO" id="GO:0043709">
    <property type="term" value="P:cell adhesion involved in single-species biofilm formation"/>
    <property type="evidence" value="ECO:0007669"/>
    <property type="project" value="TreeGrafter"/>
</dbReference>
<dbReference type="InterPro" id="IPR029787">
    <property type="entry name" value="Nucleotide_cyclase"/>
</dbReference>
<evidence type="ECO:0000256" key="7">
    <source>
        <dbReference type="ARBA" id="ARBA00034247"/>
    </source>
</evidence>
<evidence type="ECO:0000313" key="11">
    <source>
        <dbReference type="Proteomes" id="UP001219066"/>
    </source>
</evidence>
<dbReference type="SUPFAM" id="SSF103190">
    <property type="entry name" value="Sensory domain-like"/>
    <property type="match status" value="1"/>
</dbReference>
<keyword evidence="10" id="KW-0548">Nucleotidyltransferase</keyword>
<dbReference type="RefSeq" id="WP_277849040.1">
    <property type="nucleotide sequence ID" value="NZ_CP120956.1"/>
</dbReference>
<keyword evidence="3" id="KW-1003">Cell membrane</keyword>
<feature type="transmembrane region" description="Helical" evidence="8">
    <location>
        <begin position="300"/>
        <end position="320"/>
    </location>
</feature>
<dbReference type="PANTHER" id="PTHR45138">
    <property type="entry name" value="REGULATORY COMPONENTS OF SENSORY TRANSDUCTION SYSTEM"/>
    <property type="match status" value="1"/>
</dbReference>
<feature type="domain" description="GGDEF" evidence="9">
    <location>
        <begin position="381"/>
        <end position="518"/>
    </location>
</feature>
<evidence type="ECO:0000256" key="5">
    <source>
        <dbReference type="ARBA" id="ARBA00022989"/>
    </source>
</evidence>
<dbReference type="SMART" id="SM00267">
    <property type="entry name" value="GGDEF"/>
    <property type="match status" value="1"/>
</dbReference>
<protein>
    <recommendedName>
        <fullName evidence="2">diguanylate cyclase</fullName>
        <ecNumber evidence="2">2.7.7.65</ecNumber>
    </recommendedName>
</protein>
<keyword evidence="4 8" id="KW-0812">Transmembrane</keyword>